<keyword evidence="2" id="KW-1185">Reference proteome</keyword>
<proteinExistence type="predicted"/>
<evidence type="ECO:0000313" key="2">
    <source>
        <dbReference type="Proteomes" id="UP000831701"/>
    </source>
</evidence>
<dbReference type="Proteomes" id="UP000831701">
    <property type="component" value="Chromosome 24"/>
</dbReference>
<organism evidence="1 2">
    <name type="scientific">Scortum barcoo</name>
    <name type="common">barcoo grunter</name>
    <dbReference type="NCBI Taxonomy" id="214431"/>
    <lineage>
        <taxon>Eukaryota</taxon>
        <taxon>Metazoa</taxon>
        <taxon>Chordata</taxon>
        <taxon>Craniata</taxon>
        <taxon>Vertebrata</taxon>
        <taxon>Euteleostomi</taxon>
        <taxon>Actinopterygii</taxon>
        <taxon>Neopterygii</taxon>
        <taxon>Teleostei</taxon>
        <taxon>Neoteleostei</taxon>
        <taxon>Acanthomorphata</taxon>
        <taxon>Eupercaria</taxon>
        <taxon>Centrarchiformes</taxon>
        <taxon>Terapontoidei</taxon>
        <taxon>Terapontidae</taxon>
        <taxon>Scortum</taxon>
    </lineage>
</organism>
<accession>A0ACB8V967</accession>
<evidence type="ECO:0000313" key="1">
    <source>
        <dbReference type="EMBL" id="KAI3352172.1"/>
    </source>
</evidence>
<reference evidence="1" key="1">
    <citation type="submission" date="2022-04" db="EMBL/GenBank/DDBJ databases">
        <title>Jade perch genome.</title>
        <authorList>
            <person name="Chao B."/>
        </authorList>
    </citation>
    <scope>NUCLEOTIDE SEQUENCE</scope>
    <source>
        <strain evidence="1">CB-2022</strain>
    </source>
</reference>
<protein>
    <submittedName>
        <fullName evidence="1">Uncharacterized protein</fullName>
    </submittedName>
</protein>
<name>A0ACB8V967_9TELE</name>
<sequence length="574" mass="63772">MAMEELVGTEGSMTGMLDMILRYKTGSRKQEPSDGGLVDDQADGKGRSLHEARDRDGTIQVAGDRDGTHQEASVGDRTHQEAGNKGRTLQEVDGIDRSPQEASGTPQVAVSGRGTPSREHGGEGEEALESAVISNCTEVCGEGFHGKSCSRICLVTVYPAGNRKVGKKMYVMLDDQSNKSLARTEFFDMFNINGPTLPYTLRTCSEVGETAGRRATGYVIESVDGATSLPLPMLLECNMIPNNRDEIPTPVAAHGHRHLRSIAQEIPPLDPSAQILLLLGRDILRVHKVRRQISGPHEAAYAQKLDLGWVIIGDVCLGSTHKPSEVTVMKTYVLENGRPSHFPPCESHLTVKEKPVLPNQLHLFPHTPRENLLITNIGDLGSSVFHQTKNDNKLGPSMEDILFLKTMENEFSQDETNSWVAPLPFRQPRRRLPNNRQYALSRLKSLHRTLDKNPEMKSHLKSFMQAMLDSQHAELAPPTEEGKEYWYLPFFGVYHPQKPSQIRVVFDSSAQFEGISLNDVLLSGPNMHNSLLGVLLRFRREAVAITADIQKMFYCFLVREDCRGCSAFCLAPRQ</sequence>
<gene>
    <name evidence="1" type="ORF">L3Q82_020980</name>
</gene>
<comment type="caution">
    <text evidence="1">The sequence shown here is derived from an EMBL/GenBank/DDBJ whole genome shotgun (WGS) entry which is preliminary data.</text>
</comment>
<dbReference type="EMBL" id="CM041554">
    <property type="protein sequence ID" value="KAI3352172.1"/>
    <property type="molecule type" value="Genomic_DNA"/>
</dbReference>